<organism evidence="2 3">
    <name type="scientific">Fulvitalea axinellae</name>
    <dbReference type="NCBI Taxonomy" id="1182444"/>
    <lineage>
        <taxon>Bacteria</taxon>
        <taxon>Pseudomonadati</taxon>
        <taxon>Bacteroidota</taxon>
        <taxon>Cytophagia</taxon>
        <taxon>Cytophagales</taxon>
        <taxon>Persicobacteraceae</taxon>
        <taxon>Fulvitalea</taxon>
    </lineage>
</organism>
<dbReference type="Proteomes" id="UP001348817">
    <property type="component" value="Plasmid pFA4"/>
</dbReference>
<reference evidence="2 3" key="1">
    <citation type="submission" date="2021-12" db="EMBL/GenBank/DDBJ databases">
        <title>Genome sequencing of bacteria with rrn-lacking chromosome and rrn-plasmid.</title>
        <authorList>
            <person name="Anda M."/>
            <person name="Iwasaki W."/>
        </authorList>
    </citation>
    <scope>NUCLEOTIDE SEQUENCE [LARGE SCALE GENOMIC DNA]</scope>
    <source>
        <strain evidence="2 3">DSM 100852</strain>
        <plasmid evidence="2 3">pFA4</plasmid>
    </source>
</reference>
<gene>
    <name evidence="2" type="ORF">FUAX_48740</name>
</gene>
<dbReference type="AlphaFoldDB" id="A0AAU9D4P7"/>
<dbReference type="EMBL" id="AP025318">
    <property type="protein sequence ID" value="BDD12442.1"/>
    <property type="molecule type" value="Genomic_DNA"/>
</dbReference>
<keyword evidence="1" id="KW-1133">Transmembrane helix</keyword>
<proteinExistence type="predicted"/>
<geneLocation type="plasmid" evidence="2 3">
    <name>pFA4</name>
</geneLocation>
<protein>
    <recommendedName>
        <fullName evidence="4">DUF2062 domain-containing protein</fullName>
    </recommendedName>
</protein>
<evidence type="ECO:0000313" key="3">
    <source>
        <dbReference type="Proteomes" id="UP001348817"/>
    </source>
</evidence>
<feature type="transmembrane region" description="Helical" evidence="1">
    <location>
        <begin position="43"/>
        <end position="71"/>
    </location>
</feature>
<evidence type="ECO:0000313" key="2">
    <source>
        <dbReference type="EMBL" id="BDD12442.1"/>
    </source>
</evidence>
<keyword evidence="1" id="KW-0812">Transmembrane</keyword>
<keyword evidence="2" id="KW-0614">Plasmid</keyword>
<keyword evidence="1" id="KW-0472">Membrane</keyword>
<sequence length="77" mass="8478">MKKITKRQKIRELMKQTYGQISGAPIGNRLVQALKPGMLVGTFMYLVSMGALGTFQAIWIGFLAGATAFLWKVMGRG</sequence>
<evidence type="ECO:0008006" key="4">
    <source>
        <dbReference type="Google" id="ProtNLM"/>
    </source>
</evidence>
<name>A0AAU9D4P7_9BACT</name>
<dbReference type="KEGG" id="fax:FUAX_48740"/>
<accession>A0AAU9D4P7</accession>
<evidence type="ECO:0000256" key="1">
    <source>
        <dbReference type="SAM" id="Phobius"/>
    </source>
</evidence>
<keyword evidence="3" id="KW-1185">Reference proteome</keyword>